<name>I9L5H7_9FIRM</name>
<reference evidence="4 5" key="1">
    <citation type="journal article" date="2012" name="J. Bacteriol.">
        <title>Draft Genome Sequences for Two Metal-Reducing Pelosinus fermentans Strains Isolated from a Cr(VI)-Contaminated Site and for Type Strain R7.</title>
        <authorList>
            <person name="Brown S.D."/>
            <person name="Podar M."/>
            <person name="Klingeman D.M."/>
            <person name="Johnson C.M."/>
            <person name="Yang Z.K."/>
            <person name="Utturkar S.M."/>
            <person name="Land M.L."/>
            <person name="Mosher J.J."/>
            <person name="Hurt R.A.Jr."/>
            <person name="Phelps T.J."/>
            <person name="Palumbo A.V."/>
            <person name="Arkin A.P."/>
            <person name="Hazen T.C."/>
            <person name="Elias D.A."/>
        </authorList>
    </citation>
    <scope>NUCLEOTIDE SEQUENCE [LARGE SCALE GENOMIC DNA]</scope>
    <source>
        <strain evidence="4 5">B4</strain>
    </source>
</reference>
<dbReference type="OrthoDB" id="9794581at2"/>
<dbReference type="NCBIfam" id="NF005302">
    <property type="entry name" value="PRK06833.1"/>
    <property type="match status" value="1"/>
</dbReference>
<feature type="domain" description="Class II aldolase/adducin N-terminal" evidence="3">
    <location>
        <begin position="8"/>
        <end position="185"/>
    </location>
</feature>
<dbReference type="RefSeq" id="WP_007937990.1">
    <property type="nucleotide sequence ID" value="NZ_AKVJ01000076.1"/>
</dbReference>
<evidence type="ECO:0000256" key="2">
    <source>
        <dbReference type="ARBA" id="ARBA00023239"/>
    </source>
</evidence>
<sequence length="217" mass="24173">MLMEKERELIVEYGKKLITSGLTKGTGGNISIYNRDLGYMAISPSGIDYFETLPKDVVITDLDGNTVDGSRKPSSEKDMHRIYYQKREDVNAVVHTHSMYSTVLATLGWNLPAANYYIAVAGGKDVRCAKYASFGTWELAESSFVAMQERKACFLANHGILTCAADLPNAFVIAEETERMAEIYYRAKVVGEPIILNDIEVDLMLEKFKSYGQAPSK</sequence>
<dbReference type="EMBL" id="AKVJ01000076">
    <property type="protein sequence ID" value="EIW15471.1"/>
    <property type="molecule type" value="Genomic_DNA"/>
</dbReference>
<gene>
    <name evidence="4" type="ORF">FB4_1160</name>
</gene>
<evidence type="ECO:0000259" key="3">
    <source>
        <dbReference type="SMART" id="SM01007"/>
    </source>
</evidence>
<dbReference type="SUPFAM" id="SSF53639">
    <property type="entry name" value="AraD/HMP-PK domain-like"/>
    <property type="match status" value="1"/>
</dbReference>
<comment type="caution">
    <text evidence="4">The sequence shown here is derived from an EMBL/GenBank/DDBJ whole genome shotgun (WGS) entry which is preliminary data.</text>
</comment>
<proteinExistence type="predicted"/>
<evidence type="ECO:0000256" key="1">
    <source>
        <dbReference type="ARBA" id="ARBA00022723"/>
    </source>
</evidence>
<dbReference type="Pfam" id="PF00596">
    <property type="entry name" value="Aldolase_II"/>
    <property type="match status" value="1"/>
</dbReference>
<keyword evidence="1" id="KW-0479">Metal-binding</keyword>
<dbReference type="InterPro" id="IPR001303">
    <property type="entry name" value="Aldolase_II/adducin_N"/>
</dbReference>
<dbReference type="Gene3D" id="3.40.225.10">
    <property type="entry name" value="Class II aldolase/adducin N-terminal domain"/>
    <property type="match status" value="1"/>
</dbReference>
<keyword evidence="5" id="KW-1185">Reference proteome</keyword>
<dbReference type="SMART" id="SM01007">
    <property type="entry name" value="Aldolase_II"/>
    <property type="match status" value="1"/>
</dbReference>
<dbReference type="InterPro" id="IPR036409">
    <property type="entry name" value="Aldolase_II/adducin_N_sf"/>
</dbReference>
<keyword evidence="2" id="KW-0456">Lyase</keyword>
<dbReference type="GO" id="GO:0019323">
    <property type="term" value="P:pentose catabolic process"/>
    <property type="evidence" value="ECO:0007669"/>
    <property type="project" value="TreeGrafter"/>
</dbReference>
<dbReference type="GO" id="GO:0016832">
    <property type="term" value="F:aldehyde-lyase activity"/>
    <property type="evidence" value="ECO:0007669"/>
    <property type="project" value="TreeGrafter"/>
</dbReference>
<accession>I9L5H7</accession>
<organism evidence="4 5">
    <name type="scientific">Pelosinus fermentans B4</name>
    <dbReference type="NCBI Taxonomy" id="1149862"/>
    <lineage>
        <taxon>Bacteria</taxon>
        <taxon>Bacillati</taxon>
        <taxon>Bacillota</taxon>
        <taxon>Negativicutes</taxon>
        <taxon>Selenomonadales</taxon>
        <taxon>Sporomusaceae</taxon>
        <taxon>Pelosinus</taxon>
    </lineage>
</organism>
<dbReference type="GO" id="GO:0046872">
    <property type="term" value="F:metal ion binding"/>
    <property type="evidence" value="ECO:0007669"/>
    <property type="project" value="UniProtKB-KW"/>
</dbReference>
<dbReference type="PATRIC" id="fig|1149862.3.peg.4179"/>
<dbReference type="InterPro" id="IPR050197">
    <property type="entry name" value="Aldolase_class_II_sugar_metab"/>
</dbReference>
<dbReference type="PANTHER" id="PTHR22789:SF0">
    <property type="entry name" value="3-OXO-TETRONATE 4-PHOSPHATE DECARBOXYLASE-RELATED"/>
    <property type="match status" value="1"/>
</dbReference>
<dbReference type="GO" id="GO:0005829">
    <property type="term" value="C:cytosol"/>
    <property type="evidence" value="ECO:0007669"/>
    <property type="project" value="TreeGrafter"/>
</dbReference>
<dbReference type="Proteomes" id="UP000004324">
    <property type="component" value="Unassembled WGS sequence"/>
</dbReference>
<dbReference type="AlphaFoldDB" id="I9L5H7"/>
<dbReference type="PANTHER" id="PTHR22789">
    <property type="entry name" value="FUCULOSE PHOSPHATE ALDOLASE"/>
    <property type="match status" value="1"/>
</dbReference>
<evidence type="ECO:0000313" key="5">
    <source>
        <dbReference type="Proteomes" id="UP000004324"/>
    </source>
</evidence>
<evidence type="ECO:0000313" key="4">
    <source>
        <dbReference type="EMBL" id="EIW15471.1"/>
    </source>
</evidence>
<protein>
    <submittedName>
        <fullName evidence="4">Class II aldolase/adducin family protein</fullName>
    </submittedName>
</protein>